<name>A0ABV2DTU7_9HYPH</name>
<evidence type="ECO:0000256" key="1">
    <source>
        <dbReference type="SAM" id="MobiDB-lite"/>
    </source>
</evidence>
<dbReference type="EMBL" id="JBEWSZ010000014">
    <property type="protein sequence ID" value="MET2832888.1"/>
    <property type="molecule type" value="Genomic_DNA"/>
</dbReference>
<dbReference type="InterPro" id="IPR001466">
    <property type="entry name" value="Beta-lactam-related"/>
</dbReference>
<organism evidence="3 4">
    <name type="scientific">Mesorhizobium shangrilense</name>
    <dbReference type="NCBI Taxonomy" id="460060"/>
    <lineage>
        <taxon>Bacteria</taxon>
        <taxon>Pseudomonadati</taxon>
        <taxon>Pseudomonadota</taxon>
        <taxon>Alphaproteobacteria</taxon>
        <taxon>Hyphomicrobiales</taxon>
        <taxon>Phyllobacteriaceae</taxon>
        <taxon>Mesorhizobium</taxon>
    </lineage>
</organism>
<dbReference type="PANTHER" id="PTHR43283:SF7">
    <property type="entry name" value="BETA-LACTAMASE-RELATED DOMAIN-CONTAINING PROTEIN"/>
    <property type="match status" value="1"/>
</dbReference>
<keyword evidence="3" id="KW-0378">Hydrolase</keyword>
<keyword evidence="4" id="KW-1185">Reference proteome</keyword>
<accession>A0ABV2DTU7</accession>
<dbReference type="RefSeq" id="WP_354465089.1">
    <property type="nucleotide sequence ID" value="NZ_JBEWSZ010000014.1"/>
</dbReference>
<gene>
    <name evidence="3" type="ORF">ABVQ20_38900</name>
</gene>
<evidence type="ECO:0000259" key="2">
    <source>
        <dbReference type="Pfam" id="PF00144"/>
    </source>
</evidence>
<evidence type="ECO:0000313" key="4">
    <source>
        <dbReference type="Proteomes" id="UP001548832"/>
    </source>
</evidence>
<dbReference type="Proteomes" id="UP001548832">
    <property type="component" value="Unassembled WGS sequence"/>
</dbReference>
<dbReference type="GO" id="GO:0016787">
    <property type="term" value="F:hydrolase activity"/>
    <property type="evidence" value="ECO:0007669"/>
    <property type="project" value="UniProtKB-KW"/>
</dbReference>
<dbReference type="InterPro" id="IPR012338">
    <property type="entry name" value="Beta-lactam/transpept-like"/>
</dbReference>
<dbReference type="Gene3D" id="3.40.710.10">
    <property type="entry name" value="DD-peptidase/beta-lactamase superfamily"/>
    <property type="match status" value="1"/>
</dbReference>
<reference evidence="3 4" key="1">
    <citation type="submission" date="2024-06" db="EMBL/GenBank/DDBJ databases">
        <authorList>
            <person name="Kim D.-U."/>
        </authorList>
    </citation>
    <scope>NUCLEOTIDE SEQUENCE [LARGE SCALE GENOMIC DNA]</scope>
    <source>
        <strain evidence="3 4">KACC15460</strain>
    </source>
</reference>
<dbReference type="SUPFAM" id="SSF56601">
    <property type="entry name" value="beta-lactamase/transpeptidase-like"/>
    <property type="match status" value="1"/>
</dbReference>
<proteinExistence type="predicted"/>
<dbReference type="InterPro" id="IPR050789">
    <property type="entry name" value="Diverse_Enzym_Activities"/>
</dbReference>
<evidence type="ECO:0000313" key="3">
    <source>
        <dbReference type="EMBL" id="MET2832888.1"/>
    </source>
</evidence>
<sequence length="410" mass="46243">MGTLEFNGQHYPDGRASDPGELGWMRGAPPPEDKRIAFESGNYRDFPQIRWSFSHMRELMPTLNVWRGRGAPSQFERSDMSAEIDALTFADMGGRIRRFEDALFDTYADGVVVLHRGRIVYERYFGALQPHLPHECQSCTKSYTGTLAAVLLHEGVLDESRLISHYLPELRGTAWEDATLRQVMDMQTGLAFREDYVDESSDIWAYRRAFGRLPRPSGYDGPRNSCDYLRTVRKQGMHGEFAYQSLNTQVLAWVMMRATGRSFVQLLQERLWAPLGCEEDGYVEVDPAGMPTAEGGLSATLRDFARFGEMMRCQGEWHGKQIVPESVVRDVQQGGRPAKLESGYSYRSQWWVSHNELSSFEARGIHGQRLYVAPKAEMVVALFASHPIADGAGDSITMPQLLALGRVLSA</sequence>
<dbReference type="Pfam" id="PF00144">
    <property type="entry name" value="Beta-lactamase"/>
    <property type="match status" value="1"/>
</dbReference>
<feature type="region of interest" description="Disordered" evidence="1">
    <location>
        <begin position="1"/>
        <end position="29"/>
    </location>
</feature>
<feature type="domain" description="Beta-lactamase-related" evidence="2">
    <location>
        <begin position="109"/>
        <end position="387"/>
    </location>
</feature>
<protein>
    <submittedName>
        <fullName evidence="3">Serine hydrolase</fullName>
        <ecNumber evidence="3">3.-.-.-</ecNumber>
    </submittedName>
</protein>
<comment type="caution">
    <text evidence="3">The sequence shown here is derived from an EMBL/GenBank/DDBJ whole genome shotgun (WGS) entry which is preliminary data.</text>
</comment>
<dbReference type="PANTHER" id="PTHR43283">
    <property type="entry name" value="BETA-LACTAMASE-RELATED"/>
    <property type="match status" value="1"/>
</dbReference>
<dbReference type="EC" id="3.-.-.-" evidence="3"/>